<evidence type="ECO:0000313" key="4">
    <source>
        <dbReference type="EMBL" id="KJL43851.1"/>
    </source>
</evidence>
<evidence type="ECO:0000256" key="1">
    <source>
        <dbReference type="SAM" id="MobiDB-lite"/>
    </source>
</evidence>
<dbReference type="Pfam" id="PF01841">
    <property type="entry name" value="Transglut_core"/>
    <property type="match status" value="1"/>
</dbReference>
<reference evidence="4 5" key="1">
    <citation type="submission" date="2015-02" db="EMBL/GenBank/DDBJ databases">
        <title>Draft genome sequences of ten Microbacterium spp. with emphasis on heavy metal contaminated environments.</title>
        <authorList>
            <person name="Corretto E."/>
        </authorList>
    </citation>
    <scope>NUCLEOTIDE SEQUENCE [LARGE SCALE GENOMIC DNA]</scope>
    <source>
        <strain evidence="4 5">DSM 8608</strain>
    </source>
</reference>
<dbReference type="PANTHER" id="PTHR42736:SF1">
    <property type="entry name" value="PROTEIN-GLUTAMINE GAMMA-GLUTAMYLTRANSFERASE"/>
    <property type="match status" value="1"/>
</dbReference>
<dbReference type="PANTHER" id="PTHR42736">
    <property type="entry name" value="PROTEIN-GLUTAMINE GAMMA-GLUTAMYLTRANSFERASE"/>
    <property type="match status" value="1"/>
</dbReference>
<keyword evidence="2" id="KW-0472">Membrane</keyword>
<dbReference type="PATRIC" id="fig|69370.6.peg.1260"/>
<keyword evidence="2" id="KW-1133">Transmembrane helix</keyword>
<dbReference type="InterPro" id="IPR052901">
    <property type="entry name" value="Bact_TGase-like"/>
</dbReference>
<dbReference type="RefSeq" id="WP_084695480.1">
    <property type="nucleotide sequence ID" value="NZ_JYJA01000029.1"/>
</dbReference>
<keyword evidence="2" id="KW-0812">Transmembrane</keyword>
<feature type="region of interest" description="Disordered" evidence="1">
    <location>
        <begin position="1"/>
        <end position="27"/>
    </location>
</feature>
<dbReference type="InterPro" id="IPR021878">
    <property type="entry name" value="TgpA_N"/>
</dbReference>
<feature type="region of interest" description="Disordered" evidence="1">
    <location>
        <begin position="576"/>
        <end position="626"/>
    </location>
</feature>
<protein>
    <submittedName>
        <fullName evidence="4">Transglutaminase-like superfamily protein</fullName>
    </submittedName>
</protein>
<dbReference type="EMBL" id="JYJA01000029">
    <property type="protein sequence ID" value="KJL43851.1"/>
    <property type="molecule type" value="Genomic_DNA"/>
</dbReference>
<feature type="domain" description="Transglutaminase-like" evidence="3">
    <location>
        <begin position="510"/>
        <end position="581"/>
    </location>
</feature>
<sequence>MSASVTPLSTRAEASTPPRAAASGPRASRADALPARRWILDLGAVALLLLIPIVGFAPTFDGASYLVAALGGLVLGMGLGVLGRLFRWGILLLTAAAIAVYFLFGGALALPHTTVAGVIPTLETLGQLALGVVMSWKQLLTTIAPVATDDGHLIVPFILSLVAAVLTTSLALRLRSAGWALIPAAAFLAIEIALGTSEPFVPVVQGVAFGLVAVVWLALRQAWQPQAAAISVGEGAAKSGAGLRRVLMGAAVVAIAAVVGVATSGFAAPSSPRYVLRDVVIPPFDIREFASPLQSFRAYVRDHPEDPLFTVSGLPEGARMRLATMDAYNGTVYNVSDDGSGSSSAFTPARTNMSAGAEGTPATVHVEIGELEGVWMPDAGAVRSVTFDGDRADDLRRTAHYNEATETGVVTVGLEKGDEYTLDAVIPEVPSDEALADQRFAPLKMPKQTGVPEALADIASKTVAEAETPVEQVRALQQMLSEGGYFSHGLAGQPLSRAGHGAERIATLLGSEQMVGDDEQYATAMALLAGQVGIPARVVMGFYPDEDAAGEPVYAATGETLHAWVEVAFDGAGWVPFDPTPPEDQVPSDQTTKPKADPKPQVLQPPPPPAEPVDLPPTVADDRGSEDENAFDAGLLWTIVSIGAGLLGLLAVVLAPFIVIGALKATRRRKRRDAERAADRISGGWDELVDRASDFGAPVRPGATRQEDAGVLTAAFAEPRVATLASRADLEVFGPTEPSPDDIAAFWTQVDEIVGGMGKGRSVWQRLGARLSIRTLLEGTRFALPARPARAPRTRTPDAVAAPQPDAPDAEAAQTSTRRSRRGSKTRSAPERSTHPAQENE</sequence>
<gene>
    <name evidence="4" type="ORF">RS82_01227</name>
</gene>
<feature type="compositionally biased region" description="Polar residues" evidence="1">
    <location>
        <begin position="1"/>
        <end position="13"/>
    </location>
</feature>
<comment type="caution">
    <text evidence="4">The sequence shown here is derived from an EMBL/GenBank/DDBJ whole genome shotgun (WGS) entry which is preliminary data.</text>
</comment>
<feature type="transmembrane region" description="Helical" evidence="2">
    <location>
        <begin position="246"/>
        <end position="268"/>
    </location>
</feature>
<dbReference type="AlphaFoldDB" id="A0A0M2HHQ6"/>
<feature type="transmembrane region" description="Helical" evidence="2">
    <location>
        <begin position="177"/>
        <end position="194"/>
    </location>
</feature>
<feature type="transmembrane region" description="Helical" evidence="2">
    <location>
        <begin position="200"/>
        <end position="219"/>
    </location>
</feature>
<feature type="transmembrane region" description="Helical" evidence="2">
    <location>
        <begin position="90"/>
        <end position="110"/>
    </location>
</feature>
<keyword evidence="5" id="KW-1185">Reference proteome</keyword>
<dbReference type="SUPFAM" id="SSF54001">
    <property type="entry name" value="Cysteine proteinases"/>
    <property type="match status" value="1"/>
</dbReference>
<dbReference type="Gene3D" id="3.10.620.30">
    <property type="match status" value="1"/>
</dbReference>
<proteinExistence type="predicted"/>
<accession>A0A0M2HHQ6</accession>
<feature type="transmembrane region" description="Helical" evidence="2">
    <location>
        <begin position="153"/>
        <end position="172"/>
    </location>
</feature>
<evidence type="ECO:0000256" key="2">
    <source>
        <dbReference type="SAM" id="Phobius"/>
    </source>
</evidence>
<dbReference type="OrthoDB" id="3651060at2"/>
<feature type="compositionally biased region" description="Low complexity" evidence="1">
    <location>
        <begin position="14"/>
        <end position="27"/>
    </location>
</feature>
<feature type="region of interest" description="Disordered" evidence="1">
    <location>
        <begin position="787"/>
        <end position="841"/>
    </location>
</feature>
<dbReference type="InterPro" id="IPR038765">
    <property type="entry name" value="Papain-like_cys_pep_sf"/>
</dbReference>
<feature type="transmembrane region" description="Helical" evidence="2">
    <location>
        <begin position="63"/>
        <end position="83"/>
    </location>
</feature>
<feature type="compositionally biased region" description="Pro residues" evidence="1">
    <location>
        <begin position="603"/>
        <end position="615"/>
    </location>
</feature>
<evidence type="ECO:0000313" key="5">
    <source>
        <dbReference type="Proteomes" id="UP000034098"/>
    </source>
</evidence>
<dbReference type="Pfam" id="PF11992">
    <property type="entry name" value="TgpA_N"/>
    <property type="match status" value="1"/>
</dbReference>
<evidence type="ECO:0000259" key="3">
    <source>
        <dbReference type="SMART" id="SM00460"/>
    </source>
</evidence>
<name>A0A0M2HHQ6_MICTR</name>
<feature type="transmembrane region" description="Helical" evidence="2">
    <location>
        <begin position="635"/>
        <end position="663"/>
    </location>
</feature>
<dbReference type="Proteomes" id="UP000034098">
    <property type="component" value="Unassembled WGS sequence"/>
</dbReference>
<feature type="transmembrane region" description="Helical" evidence="2">
    <location>
        <begin position="38"/>
        <end position="57"/>
    </location>
</feature>
<organism evidence="4 5">
    <name type="scientific">Microbacterium trichothecenolyticum</name>
    <name type="common">Aureobacterium trichothecenolyticum</name>
    <dbReference type="NCBI Taxonomy" id="69370"/>
    <lineage>
        <taxon>Bacteria</taxon>
        <taxon>Bacillati</taxon>
        <taxon>Actinomycetota</taxon>
        <taxon>Actinomycetes</taxon>
        <taxon>Micrococcales</taxon>
        <taxon>Microbacteriaceae</taxon>
        <taxon>Microbacterium</taxon>
    </lineage>
</organism>
<dbReference type="SMART" id="SM00460">
    <property type="entry name" value="TGc"/>
    <property type="match status" value="1"/>
</dbReference>
<dbReference type="InterPro" id="IPR002931">
    <property type="entry name" value="Transglutaminase-like"/>
</dbReference>